<dbReference type="PANTHER" id="PTHR22749:SF6">
    <property type="entry name" value="RIBOFLAVIN KINASE"/>
    <property type="match status" value="1"/>
</dbReference>
<dbReference type="EC" id="2.7.7.2" evidence="15"/>
<dbReference type="NCBIfam" id="TIGR00083">
    <property type="entry name" value="ribF"/>
    <property type="match status" value="1"/>
</dbReference>
<dbReference type="InterPro" id="IPR014729">
    <property type="entry name" value="Rossmann-like_a/b/a_fold"/>
</dbReference>
<evidence type="ECO:0000313" key="17">
    <source>
        <dbReference type="EMBL" id="WKN34323.1"/>
    </source>
</evidence>
<evidence type="ECO:0000256" key="7">
    <source>
        <dbReference type="ARBA" id="ARBA00022695"/>
    </source>
</evidence>
<keyword evidence="9 15" id="KW-0418">Kinase</keyword>
<dbReference type="InterPro" id="IPR023465">
    <property type="entry name" value="Riboflavin_kinase_dom_sf"/>
</dbReference>
<dbReference type="InterPro" id="IPR015864">
    <property type="entry name" value="FAD_synthase"/>
</dbReference>
<keyword evidence="4 15" id="KW-0285">Flavoprotein</keyword>
<keyword evidence="10 15" id="KW-0274">FAD</keyword>
<dbReference type="PIRSF" id="PIRSF004491">
    <property type="entry name" value="FAD_Synth"/>
    <property type="match status" value="1"/>
</dbReference>
<dbReference type="Gene3D" id="2.40.30.30">
    <property type="entry name" value="Riboflavin kinase-like"/>
    <property type="match status" value="1"/>
</dbReference>
<name>A0AA49GJB4_9BACT</name>
<evidence type="ECO:0000256" key="11">
    <source>
        <dbReference type="ARBA" id="ARBA00022840"/>
    </source>
</evidence>
<keyword evidence="11 15" id="KW-0067">ATP-binding</keyword>
<keyword evidence="6 15" id="KW-0808">Transferase</keyword>
<dbReference type="NCBIfam" id="NF004162">
    <property type="entry name" value="PRK05627.1-5"/>
    <property type="match status" value="1"/>
</dbReference>
<dbReference type="EMBL" id="CP120682">
    <property type="protein sequence ID" value="WKN34323.1"/>
    <property type="molecule type" value="Genomic_DNA"/>
</dbReference>
<gene>
    <name evidence="17" type="ORF">K4G66_18250</name>
</gene>
<keyword evidence="12" id="KW-0511">Multifunctional enzyme</keyword>
<dbReference type="SMART" id="SM00904">
    <property type="entry name" value="Flavokinase"/>
    <property type="match status" value="1"/>
</dbReference>
<keyword evidence="8 15" id="KW-0547">Nucleotide-binding</keyword>
<organism evidence="17">
    <name type="scientific">Roseihalotalea indica</name>
    <dbReference type="NCBI Taxonomy" id="2867963"/>
    <lineage>
        <taxon>Bacteria</taxon>
        <taxon>Pseudomonadati</taxon>
        <taxon>Bacteroidota</taxon>
        <taxon>Cytophagia</taxon>
        <taxon>Cytophagales</taxon>
        <taxon>Catalimonadaceae</taxon>
        <taxon>Roseihalotalea</taxon>
    </lineage>
</organism>
<dbReference type="GO" id="GO:0009398">
    <property type="term" value="P:FMN biosynthetic process"/>
    <property type="evidence" value="ECO:0007669"/>
    <property type="project" value="UniProtKB-UniRule"/>
</dbReference>
<comment type="pathway">
    <text evidence="2 15">Cofactor biosynthesis; FAD biosynthesis; FAD from FMN: step 1/1.</text>
</comment>
<reference evidence="17" key="2">
    <citation type="journal article" date="2024" name="Antonie Van Leeuwenhoek">
        <title>Roseihalotalea indica gen. nov., sp. nov., a halophilic Bacteroidetes from mesopelagic Southwest Indian Ocean with higher carbohydrate metabolic potential.</title>
        <authorList>
            <person name="Chen B."/>
            <person name="Zhang M."/>
            <person name="Lin D."/>
            <person name="Ye J."/>
            <person name="Tang K."/>
        </authorList>
    </citation>
    <scope>NUCLEOTIDE SEQUENCE</scope>
    <source>
        <strain evidence="17">TK19036</strain>
    </source>
</reference>
<dbReference type="Pfam" id="PF06574">
    <property type="entry name" value="FAD_syn"/>
    <property type="match status" value="1"/>
</dbReference>
<dbReference type="GO" id="GO:0009231">
    <property type="term" value="P:riboflavin biosynthetic process"/>
    <property type="evidence" value="ECO:0007669"/>
    <property type="project" value="InterPro"/>
</dbReference>
<dbReference type="Gene3D" id="3.40.50.620">
    <property type="entry name" value="HUPs"/>
    <property type="match status" value="1"/>
</dbReference>
<evidence type="ECO:0000256" key="13">
    <source>
        <dbReference type="ARBA" id="ARBA00047880"/>
    </source>
</evidence>
<evidence type="ECO:0000256" key="2">
    <source>
        <dbReference type="ARBA" id="ARBA00004726"/>
    </source>
</evidence>
<dbReference type="FunFam" id="3.40.50.620:FF:000021">
    <property type="entry name" value="Riboflavin biosynthesis protein"/>
    <property type="match status" value="1"/>
</dbReference>
<dbReference type="InterPro" id="IPR002606">
    <property type="entry name" value="Riboflavin_kinase_bac"/>
</dbReference>
<sequence>MKIHREGEIYPQPRHPVVTSGTFDGVHIGHQKILKRLKELAQEVDGETVVLTFWPHPRLVLRPDDDSLKLLNTFEEKAALLQEAGIDHLVQIPFTEDFSRLSSQEFVQQVLVEKLGTQYLVIGYDHRFGRNREGGFDYLKENASTFGFQVEEIPRQDVDDIGVSSTKIRHSLVSGDVSTAHVYLGRAYEMSGTVVSGDKIGRDLGFPTANIQVSEKYKLIPADGIYAVRVQHQEKSYGGMLYIGNRPTLQGKAKTIEVNIFDFEEDIYDDFLTVSFLERIRGDMTLKSLEELTDQLEKDRLAALAILKNNS</sequence>
<keyword evidence="5 15" id="KW-0288">FMN</keyword>
<dbReference type="CDD" id="cd02064">
    <property type="entry name" value="FAD_synthetase_N"/>
    <property type="match status" value="1"/>
</dbReference>
<dbReference type="GO" id="GO:0008531">
    <property type="term" value="F:riboflavin kinase activity"/>
    <property type="evidence" value="ECO:0007669"/>
    <property type="project" value="UniProtKB-UniRule"/>
</dbReference>
<comment type="function">
    <text evidence="1">Catalyzes the phosphorylation of riboflavin to FMN followed by the adenylation of FMN to FAD.</text>
</comment>
<evidence type="ECO:0000256" key="9">
    <source>
        <dbReference type="ARBA" id="ARBA00022777"/>
    </source>
</evidence>
<comment type="catalytic activity">
    <reaction evidence="14 15">
        <text>FMN + ATP + H(+) = FAD + diphosphate</text>
        <dbReference type="Rhea" id="RHEA:17237"/>
        <dbReference type="ChEBI" id="CHEBI:15378"/>
        <dbReference type="ChEBI" id="CHEBI:30616"/>
        <dbReference type="ChEBI" id="CHEBI:33019"/>
        <dbReference type="ChEBI" id="CHEBI:57692"/>
        <dbReference type="ChEBI" id="CHEBI:58210"/>
        <dbReference type="EC" id="2.7.7.2"/>
    </reaction>
</comment>
<dbReference type="InterPro" id="IPR023468">
    <property type="entry name" value="Riboflavin_kinase"/>
</dbReference>
<evidence type="ECO:0000256" key="8">
    <source>
        <dbReference type="ARBA" id="ARBA00022741"/>
    </source>
</evidence>
<comment type="catalytic activity">
    <reaction evidence="13 15">
        <text>riboflavin + ATP = FMN + ADP + H(+)</text>
        <dbReference type="Rhea" id="RHEA:14357"/>
        <dbReference type="ChEBI" id="CHEBI:15378"/>
        <dbReference type="ChEBI" id="CHEBI:30616"/>
        <dbReference type="ChEBI" id="CHEBI:57986"/>
        <dbReference type="ChEBI" id="CHEBI:58210"/>
        <dbReference type="ChEBI" id="CHEBI:456216"/>
        <dbReference type="EC" id="2.7.1.26"/>
    </reaction>
</comment>
<dbReference type="InterPro" id="IPR004821">
    <property type="entry name" value="Cyt_trans-like"/>
</dbReference>
<evidence type="ECO:0000256" key="1">
    <source>
        <dbReference type="ARBA" id="ARBA00002121"/>
    </source>
</evidence>
<dbReference type="GO" id="GO:0003919">
    <property type="term" value="F:FMN adenylyltransferase activity"/>
    <property type="evidence" value="ECO:0007669"/>
    <property type="project" value="UniProtKB-UniRule"/>
</dbReference>
<dbReference type="InterPro" id="IPR015865">
    <property type="entry name" value="Riboflavin_kinase_bac/euk"/>
</dbReference>
<dbReference type="NCBIfam" id="NF004160">
    <property type="entry name" value="PRK05627.1-3"/>
    <property type="match status" value="1"/>
</dbReference>
<evidence type="ECO:0000256" key="10">
    <source>
        <dbReference type="ARBA" id="ARBA00022827"/>
    </source>
</evidence>
<proteinExistence type="inferred from homology"/>
<comment type="pathway">
    <text evidence="3 15">Cofactor biosynthesis; FMN biosynthesis; FMN from riboflavin (ATP route): step 1/1.</text>
</comment>
<dbReference type="SUPFAM" id="SSF52374">
    <property type="entry name" value="Nucleotidylyl transferase"/>
    <property type="match status" value="1"/>
</dbReference>
<accession>A0AA49GJB4</accession>
<evidence type="ECO:0000256" key="12">
    <source>
        <dbReference type="ARBA" id="ARBA00023268"/>
    </source>
</evidence>
<evidence type="ECO:0000256" key="4">
    <source>
        <dbReference type="ARBA" id="ARBA00022630"/>
    </source>
</evidence>
<dbReference type="PANTHER" id="PTHR22749">
    <property type="entry name" value="RIBOFLAVIN KINASE/FMN ADENYLYLTRANSFERASE"/>
    <property type="match status" value="1"/>
</dbReference>
<dbReference type="NCBIfam" id="TIGR00125">
    <property type="entry name" value="cyt_tran_rel"/>
    <property type="match status" value="1"/>
</dbReference>
<dbReference type="EC" id="2.7.1.26" evidence="15"/>
<evidence type="ECO:0000256" key="15">
    <source>
        <dbReference type="PIRNR" id="PIRNR004491"/>
    </source>
</evidence>
<keyword evidence="7 15" id="KW-0548">Nucleotidyltransferase</keyword>
<dbReference type="AlphaFoldDB" id="A0AA49GJB4"/>
<dbReference type="Pfam" id="PF01687">
    <property type="entry name" value="Flavokinase"/>
    <property type="match status" value="1"/>
</dbReference>
<dbReference type="GO" id="GO:0005524">
    <property type="term" value="F:ATP binding"/>
    <property type="evidence" value="ECO:0007669"/>
    <property type="project" value="UniProtKB-UniRule"/>
</dbReference>
<evidence type="ECO:0000256" key="5">
    <source>
        <dbReference type="ARBA" id="ARBA00022643"/>
    </source>
</evidence>
<reference evidence="17" key="1">
    <citation type="journal article" date="2023" name="Comput. Struct. Biotechnol. J.">
        <title>Discovery of a novel marine Bacteroidetes with a rich repertoire of carbohydrate-active enzymes.</title>
        <authorList>
            <person name="Chen B."/>
            <person name="Liu G."/>
            <person name="Chen Q."/>
            <person name="Wang H."/>
            <person name="Liu L."/>
            <person name="Tang K."/>
        </authorList>
    </citation>
    <scope>NUCLEOTIDE SEQUENCE</scope>
    <source>
        <strain evidence="17">TK19036</strain>
    </source>
</reference>
<protein>
    <recommendedName>
        <fullName evidence="15">Riboflavin biosynthesis protein</fullName>
    </recommendedName>
    <domain>
        <recommendedName>
            <fullName evidence="15">Riboflavin kinase</fullName>
            <ecNumber evidence="15">2.7.1.26</ecNumber>
        </recommendedName>
        <alternativeName>
            <fullName evidence="15">Flavokinase</fullName>
        </alternativeName>
    </domain>
    <domain>
        <recommendedName>
            <fullName evidence="15">FMN adenylyltransferase</fullName>
            <ecNumber evidence="15">2.7.7.2</ecNumber>
        </recommendedName>
        <alternativeName>
            <fullName evidence="15">FAD pyrophosphorylase</fullName>
        </alternativeName>
        <alternativeName>
            <fullName evidence="15">FAD synthase</fullName>
        </alternativeName>
    </domain>
</protein>
<evidence type="ECO:0000256" key="14">
    <source>
        <dbReference type="ARBA" id="ARBA00049494"/>
    </source>
</evidence>
<comment type="similarity">
    <text evidence="15">Belongs to the ribF family.</text>
</comment>
<dbReference type="GO" id="GO:0006747">
    <property type="term" value="P:FAD biosynthetic process"/>
    <property type="evidence" value="ECO:0007669"/>
    <property type="project" value="UniProtKB-UniRule"/>
</dbReference>
<evidence type="ECO:0000256" key="3">
    <source>
        <dbReference type="ARBA" id="ARBA00005201"/>
    </source>
</evidence>
<dbReference type="SUPFAM" id="SSF82114">
    <property type="entry name" value="Riboflavin kinase-like"/>
    <property type="match status" value="1"/>
</dbReference>
<evidence type="ECO:0000259" key="16">
    <source>
        <dbReference type="SMART" id="SM00904"/>
    </source>
</evidence>
<feature type="domain" description="Riboflavin kinase" evidence="16">
    <location>
        <begin position="183"/>
        <end position="308"/>
    </location>
</feature>
<evidence type="ECO:0000256" key="6">
    <source>
        <dbReference type="ARBA" id="ARBA00022679"/>
    </source>
</evidence>